<name>A0A3P6AU80_BRAOL</name>
<gene>
    <name evidence="1" type="ORF">BOLC3T16378H</name>
</gene>
<dbReference type="EMBL" id="LR031872">
    <property type="protein sequence ID" value="VDC92519.1"/>
    <property type="molecule type" value="Genomic_DNA"/>
</dbReference>
<reference evidence="1" key="1">
    <citation type="submission" date="2018-11" db="EMBL/GenBank/DDBJ databases">
        <authorList>
            <consortium name="Genoscope - CEA"/>
            <person name="William W."/>
        </authorList>
    </citation>
    <scope>NUCLEOTIDE SEQUENCE</scope>
</reference>
<sequence>MFTFGEEQVGIRVTEDQKSSCNSKIINALEEEEEITVNRASTFENY</sequence>
<organism evidence="1">
    <name type="scientific">Brassica oleracea</name>
    <name type="common">Wild cabbage</name>
    <dbReference type="NCBI Taxonomy" id="3712"/>
    <lineage>
        <taxon>Eukaryota</taxon>
        <taxon>Viridiplantae</taxon>
        <taxon>Streptophyta</taxon>
        <taxon>Embryophyta</taxon>
        <taxon>Tracheophyta</taxon>
        <taxon>Spermatophyta</taxon>
        <taxon>Magnoliopsida</taxon>
        <taxon>eudicotyledons</taxon>
        <taxon>Gunneridae</taxon>
        <taxon>Pentapetalae</taxon>
        <taxon>rosids</taxon>
        <taxon>malvids</taxon>
        <taxon>Brassicales</taxon>
        <taxon>Brassicaceae</taxon>
        <taxon>Brassiceae</taxon>
        <taxon>Brassica</taxon>
    </lineage>
</organism>
<evidence type="ECO:0000313" key="1">
    <source>
        <dbReference type="EMBL" id="VDC92519.1"/>
    </source>
</evidence>
<protein>
    <submittedName>
        <fullName evidence="1">Uncharacterized protein</fullName>
    </submittedName>
</protein>
<proteinExistence type="predicted"/>
<accession>A0A3P6AU80</accession>
<dbReference type="AlphaFoldDB" id="A0A3P6AU80"/>